<dbReference type="EMBL" id="VFML01000001">
    <property type="protein sequence ID" value="TQJ03270.1"/>
    <property type="molecule type" value="Genomic_DNA"/>
</dbReference>
<keyword evidence="3" id="KW-1185">Reference proteome</keyword>
<name>A0A542DJL3_AMYCI</name>
<evidence type="ECO:0000313" key="3">
    <source>
        <dbReference type="Proteomes" id="UP000320876"/>
    </source>
</evidence>
<protein>
    <submittedName>
        <fullName evidence="2">Uncharacterized protein</fullName>
    </submittedName>
</protein>
<organism evidence="2 3">
    <name type="scientific">Amycolatopsis cihanbeyliensis</name>
    <dbReference type="NCBI Taxonomy" id="1128664"/>
    <lineage>
        <taxon>Bacteria</taxon>
        <taxon>Bacillati</taxon>
        <taxon>Actinomycetota</taxon>
        <taxon>Actinomycetes</taxon>
        <taxon>Pseudonocardiales</taxon>
        <taxon>Pseudonocardiaceae</taxon>
        <taxon>Amycolatopsis</taxon>
    </lineage>
</organism>
<proteinExistence type="predicted"/>
<feature type="compositionally biased region" description="Basic residues" evidence="1">
    <location>
        <begin position="1"/>
        <end position="10"/>
    </location>
</feature>
<dbReference type="Proteomes" id="UP000320876">
    <property type="component" value="Unassembled WGS sequence"/>
</dbReference>
<reference evidence="2 3" key="1">
    <citation type="submission" date="2019-06" db="EMBL/GenBank/DDBJ databases">
        <title>Sequencing the genomes of 1000 actinobacteria strains.</title>
        <authorList>
            <person name="Klenk H.-P."/>
        </authorList>
    </citation>
    <scope>NUCLEOTIDE SEQUENCE [LARGE SCALE GENOMIC DNA]</scope>
    <source>
        <strain evidence="2 3">DSM 45679</strain>
    </source>
</reference>
<feature type="region of interest" description="Disordered" evidence="1">
    <location>
        <begin position="1"/>
        <end position="68"/>
    </location>
</feature>
<sequence length="154" mass="16909">MGGRGGKGRAPRQPDHGPAEPLLPPEATARPEPPTEEPAEQPRPEQGEPSPTEQDDTGERADAGGLESRLLDAYTELASKPQDWIRLVRLREALGNPDHAELDQLLLSMTRTGLVHLAPDSNRKTLTDADHTAAIRIGSEHKHLIAIEPDYWDR</sequence>
<dbReference type="RefSeq" id="WP_141998866.1">
    <property type="nucleotide sequence ID" value="NZ_VFML01000001.1"/>
</dbReference>
<gene>
    <name evidence="2" type="ORF">FB471_3025</name>
</gene>
<evidence type="ECO:0000256" key="1">
    <source>
        <dbReference type="SAM" id="MobiDB-lite"/>
    </source>
</evidence>
<dbReference type="OrthoDB" id="3822696at2"/>
<evidence type="ECO:0000313" key="2">
    <source>
        <dbReference type="EMBL" id="TQJ03270.1"/>
    </source>
</evidence>
<dbReference type="AlphaFoldDB" id="A0A542DJL3"/>
<accession>A0A542DJL3</accession>
<comment type="caution">
    <text evidence="2">The sequence shown here is derived from an EMBL/GenBank/DDBJ whole genome shotgun (WGS) entry which is preliminary data.</text>
</comment>